<feature type="compositionally biased region" description="Acidic residues" evidence="6">
    <location>
        <begin position="24"/>
        <end position="42"/>
    </location>
</feature>
<dbReference type="InterPro" id="IPR032705">
    <property type="entry name" value="ORC4_C"/>
</dbReference>
<dbReference type="STRING" id="554065.E1ZJ96"/>
<dbReference type="PANTHER" id="PTHR12087">
    <property type="entry name" value="ORIGIN RECOGNITION COMPLEX SUBUNIT 4"/>
    <property type="match status" value="1"/>
</dbReference>
<dbReference type="GO" id="GO:0016887">
    <property type="term" value="F:ATP hydrolysis activity"/>
    <property type="evidence" value="ECO:0007669"/>
    <property type="project" value="InterPro"/>
</dbReference>
<dbReference type="PANTHER" id="PTHR12087:SF0">
    <property type="entry name" value="ORIGIN RECOGNITION COMPLEX SUBUNIT 4"/>
    <property type="match status" value="1"/>
</dbReference>
<dbReference type="Pfam" id="PF00004">
    <property type="entry name" value="AAA"/>
    <property type="match status" value="1"/>
</dbReference>
<keyword evidence="4" id="KW-0238">DNA-binding</keyword>
<dbReference type="OrthoDB" id="343623at2759"/>
<evidence type="ECO:0000313" key="10">
    <source>
        <dbReference type="Proteomes" id="UP000008141"/>
    </source>
</evidence>
<dbReference type="GO" id="GO:0005524">
    <property type="term" value="F:ATP binding"/>
    <property type="evidence" value="ECO:0007669"/>
    <property type="project" value="InterPro"/>
</dbReference>
<name>E1ZJ96_CHLVA</name>
<keyword evidence="3" id="KW-0235">DNA replication</keyword>
<dbReference type="RefSeq" id="XP_005846200.1">
    <property type="nucleotide sequence ID" value="XM_005846138.1"/>
</dbReference>
<feature type="domain" description="Origin recognition complex subunit 4 C-terminal" evidence="8">
    <location>
        <begin position="617"/>
        <end position="786"/>
    </location>
</feature>
<gene>
    <name evidence="9" type="ORF">CHLNCDRAFT_136232</name>
</gene>
<keyword evidence="10" id="KW-1185">Reference proteome</keyword>
<sequence length="815" mass="86910">MAKRKGPKAWASDDSDGDLSLVLDGDDEEMDDDEQSELEEEQQPSPPASKPAAKAGKGSRAAAAAPPAKLPAAKQRGQPVKQPAMAAAKPVKSSGAKQRQQQEASLAAAAARRLASKRGKDAAEPQKAGIRSGGKPAEQQKRQQAAGKKAGGGARDKAGWAAPQAASSDEETTSSGSKDEEPQQQRPGPKRQLAGKRKQPGAVGEPRQDVAADEEDSQEQQQQGKRPGKRQRGEALPPPAPQPALPAQQARQQSGGSSRKQQQPRVAALPAAGPKGKQPAGRPPTPVAAAAADQPLEMSAPPPSGGAKAPRPPSAAARKAEQQQQHGAAAAEWEAGEGVGAQAEQEEGAGQGFAEYASIADPAAATSDFLLRRLTMPRSREAGTMLLRPHLKEAHDALLDSLTNTVDLGHNNSLLVMGPRGSGKSLVRGGSMLAGAGGGLLVERALAALEARWNQDPRDPVVGVVRLTGLAQAEERAAFREVARQLCEVFKYSFSRGASVGENIEFLRGMLAALASSDKCAVFVLDEFDLFATKRSKQTLLYNLLDTLQTSGMQAAVVGLTVRQDVIEMLEKRVKSRFSHRKLDLSLPTSVMPVLPRPAEDGRPVQEAGQDGAMGVLQAMLTLPPEFPHRRYAAAWNASVEAAAVAREVRSRLQECINIYPSLRHLANIADLLAAVDDQLRQRKGMVEVVAGLPILGLILLVAVHRVTARDAGDLNFEMAFHEYQRYTLHGGHVDTYEKPALAKVWDELLDAGLVAFVDPRSEARVATHPYAAAYLQLTREEVQEGMDAHWNCPHALKEWFKREGGVGSTAAQFF</sequence>
<comment type="similarity">
    <text evidence="2">Belongs to the ORC4 family.</text>
</comment>
<dbReference type="InParanoid" id="E1ZJ96"/>
<dbReference type="KEGG" id="cvr:CHLNCDRAFT_136232"/>
<feature type="domain" description="ATPase AAA-type core" evidence="7">
    <location>
        <begin position="480"/>
        <end position="580"/>
    </location>
</feature>
<comment type="subcellular location">
    <subcellularLocation>
        <location evidence="1">Nucleus</location>
    </subcellularLocation>
</comment>
<evidence type="ECO:0000259" key="7">
    <source>
        <dbReference type="Pfam" id="PF00004"/>
    </source>
</evidence>
<evidence type="ECO:0000256" key="4">
    <source>
        <dbReference type="ARBA" id="ARBA00023125"/>
    </source>
</evidence>
<evidence type="ECO:0000256" key="2">
    <source>
        <dbReference type="ARBA" id="ARBA00005334"/>
    </source>
</evidence>
<evidence type="ECO:0000256" key="1">
    <source>
        <dbReference type="ARBA" id="ARBA00004123"/>
    </source>
</evidence>
<keyword evidence="5" id="KW-0539">Nucleus</keyword>
<dbReference type="EMBL" id="GL433849">
    <property type="protein sequence ID" value="EFN54098.1"/>
    <property type="molecule type" value="Genomic_DNA"/>
</dbReference>
<dbReference type="GeneID" id="17353391"/>
<dbReference type="GO" id="GO:0005664">
    <property type="term" value="C:nuclear origin of replication recognition complex"/>
    <property type="evidence" value="ECO:0007669"/>
    <property type="project" value="TreeGrafter"/>
</dbReference>
<evidence type="ECO:0000259" key="8">
    <source>
        <dbReference type="Pfam" id="PF14629"/>
    </source>
</evidence>
<dbReference type="InterPro" id="IPR016527">
    <property type="entry name" value="ORC4"/>
</dbReference>
<dbReference type="SUPFAM" id="SSF52540">
    <property type="entry name" value="P-loop containing nucleoside triphosphate hydrolases"/>
    <property type="match status" value="1"/>
</dbReference>
<dbReference type="InterPro" id="IPR027417">
    <property type="entry name" value="P-loop_NTPase"/>
</dbReference>
<organism evidence="10">
    <name type="scientific">Chlorella variabilis</name>
    <name type="common">Green alga</name>
    <dbReference type="NCBI Taxonomy" id="554065"/>
    <lineage>
        <taxon>Eukaryota</taxon>
        <taxon>Viridiplantae</taxon>
        <taxon>Chlorophyta</taxon>
        <taxon>core chlorophytes</taxon>
        <taxon>Trebouxiophyceae</taxon>
        <taxon>Chlorellales</taxon>
        <taxon>Chlorellaceae</taxon>
        <taxon>Chlorella clade</taxon>
        <taxon>Chlorella</taxon>
    </lineage>
</organism>
<protein>
    <recommendedName>
        <fullName evidence="11">Origin recognition complex subunit 4</fullName>
    </recommendedName>
</protein>
<dbReference type="GO" id="GO:0006270">
    <property type="term" value="P:DNA replication initiation"/>
    <property type="evidence" value="ECO:0007669"/>
    <property type="project" value="TreeGrafter"/>
</dbReference>
<dbReference type="Pfam" id="PF14629">
    <property type="entry name" value="ORC4_C"/>
    <property type="match status" value="1"/>
</dbReference>
<dbReference type="GO" id="GO:0003688">
    <property type="term" value="F:DNA replication origin binding"/>
    <property type="evidence" value="ECO:0007669"/>
    <property type="project" value="TreeGrafter"/>
</dbReference>
<accession>E1ZJ96</accession>
<dbReference type="Proteomes" id="UP000008141">
    <property type="component" value="Unassembled WGS sequence"/>
</dbReference>
<feature type="compositionally biased region" description="Low complexity" evidence="6">
    <location>
        <begin position="104"/>
        <end position="113"/>
    </location>
</feature>
<evidence type="ECO:0000256" key="3">
    <source>
        <dbReference type="ARBA" id="ARBA00022705"/>
    </source>
</evidence>
<dbReference type="eggNOG" id="KOG2228">
    <property type="taxonomic scope" value="Eukaryota"/>
</dbReference>
<evidence type="ECO:0000256" key="6">
    <source>
        <dbReference type="SAM" id="MobiDB-lite"/>
    </source>
</evidence>
<feature type="compositionally biased region" description="Low complexity" evidence="6">
    <location>
        <begin position="305"/>
        <end position="333"/>
    </location>
</feature>
<dbReference type="Gene3D" id="3.40.50.300">
    <property type="entry name" value="P-loop containing nucleotide triphosphate hydrolases"/>
    <property type="match status" value="1"/>
</dbReference>
<evidence type="ECO:0008006" key="11">
    <source>
        <dbReference type="Google" id="ProtNLM"/>
    </source>
</evidence>
<dbReference type="InterPro" id="IPR003959">
    <property type="entry name" value="ATPase_AAA_core"/>
</dbReference>
<proteinExistence type="inferred from homology"/>
<feature type="region of interest" description="Disordered" evidence="6">
    <location>
        <begin position="1"/>
        <end position="348"/>
    </location>
</feature>
<feature type="compositionally biased region" description="Low complexity" evidence="6">
    <location>
        <begin position="50"/>
        <end position="76"/>
    </location>
</feature>
<reference evidence="9 10" key="1">
    <citation type="journal article" date="2010" name="Plant Cell">
        <title>The Chlorella variabilis NC64A genome reveals adaptation to photosymbiosis, coevolution with viruses, and cryptic sex.</title>
        <authorList>
            <person name="Blanc G."/>
            <person name="Duncan G."/>
            <person name="Agarkova I."/>
            <person name="Borodovsky M."/>
            <person name="Gurnon J."/>
            <person name="Kuo A."/>
            <person name="Lindquist E."/>
            <person name="Lucas S."/>
            <person name="Pangilinan J."/>
            <person name="Polle J."/>
            <person name="Salamov A."/>
            <person name="Terry A."/>
            <person name="Yamada T."/>
            <person name="Dunigan D.D."/>
            <person name="Grigoriev I.V."/>
            <person name="Claverie J.M."/>
            <person name="Van Etten J.L."/>
        </authorList>
    </citation>
    <scope>NUCLEOTIDE SEQUENCE [LARGE SCALE GENOMIC DNA]</scope>
    <source>
        <strain evidence="9 10">NC64A</strain>
    </source>
</reference>
<evidence type="ECO:0000313" key="9">
    <source>
        <dbReference type="EMBL" id="EFN54098.1"/>
    </source>
</evidence>
<feature type="compositionally biased region" description="Low complexity" evidence="6">
    <location>
        <begin position="245"/>
        <end position="265"/>
    </location>
</feature>
<dbReference type="AlphaFoldDB" id="E1ZJ96"/>
<evidence type="ECO:0000256" key="5">
    <source>
        <dbReference type="ARBA" id="ARBA00023242"/>
    </source>
</evidence>